<feature type="region of interest" description="Disordered" evidence="1">
    <location>
        <begin position="1"/>
        <end position="126"/>
    </location>
</feature>
<evidence type="ECO:0008006" key="3">
    <source>
        <dbReference type="Google" id="ProtNLM"/>
    </source>
</evidence>
<proteinExistence type="predicted"/>
<evidence type="ECO:0000256" key="1">
    <source>
        <dbReference type="SAM" id="MobiDB-lite"/>
    </source>
</evidence>
<dbReference type="AlphaFoldDB" id="A0A699IFW0"/>
<feature type="non-terminal residue" evidence="2">
    <location>
        <position position="1"/>
    </location>
</feature>
<protein>
    <recommendedName>
        <fullName evidence="3">Reverse transcriptase domain-containing protein</fullName>
    </recommendedName>
</protein>
<comment type="caution">
    <text evidence="2">The sequence shown here is derived from an EMBL/GenBank/DDBJ whole genome shotgun (WGS) entry which is preliminary data.</text>
</comment>
<organism evidence="2">
    <name type="scientific">Tanacetum cinerariifolium</name>
    <name type="common">Dalmatian daisy</name>
    <name type="synonym">Chrysanthemum cinerariifolium</name>
    <dbReference type="NCBI Taxonomy" id="118510"/>
    <lineage>
        <taxon>Eukaryota</taxon>
        <taxon>Viridiplantae</taxon>
        <taxon>Streptophyta</taxon>
        <taxon>Embryophyta</taxon>
        <taxon>Tracheophyta</taxon>
        <taxon>Spermatophyta</taxon>
        <taxon>Magnoliopsida</taxon>
        <taxon>eudicotyledons</taxon>
        <taxon>Gunneridae</taxon>
        <taxon>Pentapetalae</taxon>
        <taxon>asterids</taxon>
        <taxon>campanulids</taxon>
        <taxon>Asterales</taxon>
        <taxon>Asteraceae</taxon>
        <taxon>Asteroideae</taxon>
        <taxon>Anthemideae</taxon>
        <taxon>Anthemidinae</taxon>
        <taxon>Tanacetum</taxon>
    </lineage>
</organism>
<accession>A0A699IFW0</accession>
<name>A0A699IFW0_TANCI</name>
<sequence>ARSWSISTVNPYEEAARPVLEQELPPLSPAHIAEADPEEDPEQDLEEDHADHPTDRGDNGDEPFKDDTDDEDEEEAFGEEDDDEEEEHLAPADSSTILTVDHVPSAEDTEAFQKDESAPTPIPSSIRHKARMSILSPPFPLPLPPTHTSPTYDEAPLGYKGAEIRLKAASPIPLPAPSSLLPLPATSHREDVPKADVPPRKRLCLTAPTSRFKIRESSVDVATRQPGSSMECRVDYGFVDTVDVNVRRRDSKEFYTRHQDAYDDRAAVRVKIEDANDHATRSMMHIHVLEQRAHIDTLEDTGTKNSASTTTTSMTDAQIKAIITQGVADALGEIEANQNKNGDDCHD</sequence>
<feature type="compositionally biased region" description="Acidic residues" evidence="1">
    <location>
        <begin position="35"/>
        <end position="48"/>
    </location>
</feature>
<dbReference type="EMBL" id="BKCJ010301679">
    <property type="protein sequence ID" value="GEZ62132.1"/>
    <property type="molecule type" value="Genomic_DNA"/>
</dbReference>
<gene>
    <name evidence="2" type="ORF">Tci_534105</name>
</gene>
<feature type="compositionally biased region" description="Polar residues" evidence="1">
    <location>
        <begin position="1"/>
        <end position="10"/>
    </location>
</feature>
<feature type="compositionally biased region" description="Basic and acidic residues" evidence="1">
    <location>
        <begin position="49"/>
        <end position="66"/>
    </location>
</feature>
<reference evidence="2" key="1">
    <citation type="journal article" date="2019" name="Sci. Rep.">
        <title>Draft genome of Tanacetum cinerariifolium, the natural source of mosquito coil.</title>
        <authorList>
            <person name="Yamashiro T."/>
            <person name="Shiraishi A."/>
            <person name="Satake H."/>
            <person name="Nakayama K."/>
        </authorList>
    </citation>
    <scope>NUCLEOTIDE SEQUENCE</scope>
</reference>
<evidence type="ECO:0000313" key="2">
    <source>
        <dbReference type="EMBL" id="GEZ62132.1"/>
    </source>
</evidence>
<feature type="compositionally biased region" description="Acidic residues" evidence="1">
    <location>
        <begin position="67"/>
        <end position="87"/>
    </location>
</feature>